<evidence type="ECO:0000313" key="1">
    <source>
        <dbReference type="EMBL" id="CAF2836142.1"/>
    </source>
</evidence>
<dbReference type="AlphaFoldDB" id="A0A7R8H2Z5"/>
<dbReference type="GO" id="GO:0071897">
    <property type="term" value="P:DNA biosynthetic process"/>
    <property type="evidence" value="ECO:0007669"/>
    <property type="project" value="UniProtKB-ARBA"/>
</dbReference>
<dbReference type="Gene3D" id="3.10.10.10">
    <property type="entry name" value="HIV Type 1 Reverse Transcriptase, subunit A, domain 1"/>
    <property type="match status" value="1"/>
</dbReference>
<dbReference type="Gene3D" id="3.30.70.270">
    <property type="match status" value="1"/>
</dbReference>
<dbReference type="PANTHER" id="PTHR47331:SF1">
    <property type="entry name" value="GAG-LIKE PROTEIN"/>
    <property type="match status" value="1"/>
</dbReference>
<dbReference type="InterPro" id="IPR043128">
    <property type="entry name" value="Rev_trsase/Diguanyl_cyclase"/>
</dbReference>
<proteinExistence type="predicted"/>
<sequence length="349" mass="39762">MLESMRGRFSNKFHFDTICGICSSLSTEGDYRLYFDLDDFVDEYPLQSAKVNLLIFALKRPIGYVLNGLLPVNYLTSTSCLLSNAELSRYISSCFMMESLGINSISHEAEIYSMLDQIAIDNFKQSVKFDGKRYTVKLFKAKLGNEAVNTYFEEGFAEKCSIGSKDGKIVNYMPLSAIFKEKSISTKVRIVFDSRTLNKKLCAGPSLIPKGFDVLIRFRRHKIAVVTDVRKMFLQIEVDVHDRDALRYLWKNLNINEPLQCIYTIIYHAENNKVMYNKESKVLLEDLCVDDLLTGEDSVEAATLLVWGLQELMAKGGFTLAKWSSSHPETSWTVDEMGYSSLKIFTTQI</sequence>
<dbReference type="InterPro" id="IPR043502">
    <property type="entry name" value="DNA/RNA_pol_sf"/>
</dbReference>
<accession>A0A7R8H2Z5</accession>
<dbReference type="PANTHER" id="PTHR47331">
    <property type="entry name" value="PHD-TYPE DOMAIN-CONTAINING PROTEIN"/>
    <property type="match status" value="1"/>
</dbReference>
<dbReference type="SUPFAM" id="SSF56672">
    <property type="entry name" value="DNA/RNA polymerases"/>
    <property type="match status" value="1"/>
</dbReference>
<name>A0A7R8H2Z5_LEPSM</name>
<organism evidence="1 2">
    <name type="scientific">Lepeophtheirus salmonis</name>
    <name type="common">Salmon louse</name>
    <name type="synonym">Caligus salmonis</name>
    <dbReference type="NCBI Taxonomy" id="72036"/>
    <lineage>
        <taxon>Eukaryota</taxon>
        <taxon>Metazoa</taxon>
        <taxon>Ecdysozoa</taxon>
        <taxon>Arthropoda</taxon>
        <taxon>Crustacea</taxon>
        <taxon>Multicrustacea</taxon>
        <taxon>Hexanauplia</taxon>
        <taxon>Copepoda</taxon>
        <taxon>Siphonostomatoida</taxon>
        <taxon>Caligidae</taxon>
        <taxon>Lepeophtheirus</taxon>
    </lineage>
</organism>
<gene>
    <name evidence="1" type="ORF">LSAA_5266</name>
</gene>
<evidence type="ECO:0000313" key="2">
    <source>
        <dbReference type="Proteomes" id="UP000675881"/>
    </source>
</evidence>
<dbReference type="Proteomes" id="UP000675881">
    <property type="component" value="Chromosome 14"/>
</dbReference>
<reference evidence="1" key="1">
    <citation type="submission" date="2021-02" db="EMBL/GenBank/DDBJ databases">
        <authorList>
            <person name="Bekaert M."/>
        </authorList>
    </citation>
    <scope>NUCLEOTIDE SEQUENCE</scope>
    <source>
        <strain evidence="1">IoA-00</strain>
    </source>
</reference>
<dbReference type="OrthoDB" id="6382028at2759"/>
<protein>
    <submittedName>
        <fullName evidence="1">(salmon louse) hypothetical protein</fullName>
    </submittedName>
</protein>
<keyword evidence="2" id="KW-1185">Reference proteome</keyword>
<dbReference type="EMBL" id="HG994593">
    <property type="protein sequence ID" value="CAF2836142.1"/>
    <property type="molecule type" value="Genomic_DNA"/>
</dbReference>